<name>A0A383D1A0_9ZZZZ</name>
<dbReference type="EMBL" id="UINC01213325">
    <property type="protein sequence ID" value="SVE38043.1"/>
    <property type="molecule type" value="Genomic_DNA"/>
</dbReference>
<gene>
    <name evidence="1" type="ORF">METZ01_LOCUS490897</name>
</gene>
<feature type="non-terminal residue" evidence="1">
    <location>
        <position position="76"/>
    </location>
</feature>
<dbReference type="AlphaFoldDB" id="A0A383D1A0"/>
<organism evidence="1">
    <name type="scientific">marine metagenome</name>
    <dbReference type="NCBI Taxonomy" id="408172"/>
    <lineage>
        <taxon>unclassified sequences</taxon>
        <taxon>metagenomes</taxon>
        <taxon>ecological metagenomes</taxon>
    </lineage>
</organism>
<feature type="non-terminal residue" evidence="1">
    <location>
        <position position="1"/>
    </location>
</feature>
<evidence type="ECO:0000313" key="1">
    <source>
        <dbReference type="EMBL" id="SVE38043.1"/>
    </source>
</evidence>
<proteinExistence type="predicted"/>
<reference evidence="1" key="1">
    <citation type="submission" date="2018-05" db="EMBL/GenBank/DDBJ databases">
        <authorList>
            <person name="Lanie J.A."/>
            <person name="Ng W.-L."/>
            <person name="Kazmierczak K.M."/>
            <person name="Andrzejewski T.M."/>
            <person name="Davidsen T.M."/>
            <person name="Wayne K.J."/>
            <person name="Tettelin H."/>
            <person name="Glass J.I."/>
            <person name="Rusch D."/>
            <person name="Podicherti R."/>
            <person name="Tsui H.-C.T."/>
            <person name="Winkler M.E."/>
        </authorList>
    </citation>
    <scope>NUCLEOTIDE SEQUENCE</scope>
</reference>
<protein>
    <recommendedName>
        <fullName evidence="2">DNA polymerase III delta N-terminal domain-containing protein</fullName>
    </recommendedName>
</protein>
<accession>A0A383D1A0</accession>
<evidence type="ECO:0008006" key="2">
    <source>
        <dbReference type="Google" id="ProtNLM"/>
    </source>
</evidence>
<sequence length="76" mass="8267">VVKLKNSAIEGFVDQPNADILAVLLYGEDTGLVRERANRLATAVVNDPGDPFRVAEVSVAQLKEEPTRLFDEMAAI</sequence>